<accession>A0A4Z2EZE2</accession>
<evidence type="ECO:0000256" key="2">
    <source>
        <dbReference type="SAM" id="SignalP"/>
    </source>
</evidence>
<dbReference type="Proteomes" id="UP000314294">
    <property type="component" value="Unassembled WGS sequence"/>
</dbReference>
<proteinExistence type="predicted"/>
<evidence type="ECO:0000313" key="4">
    <source>
        <dbReference type="Proteomes" id="UP000314294"/>
    </source>
</evidence>
<sequence length="81" mass="8760">MPFHVPLIFLPCLPLVTRWTRAALIVLHPPKIYDSTGHGTVFLMQVPLSGSTSSTMTNGASSSVTMDRWSSSRVAAPPYSS</sequence>
<dbReference type="EMBL" id="SRLO01002035">
    <property type="protein sequence ID" value="TNN34133.1"/>
    <property type="molecule type" value="Genomic_DNA"/>
</dbReference>
<feature type="region of interest" description="Disordered" evidence="1">
    <location>
        <begin position="51"/>
        <end position="81"/>
    </location>
</feature>
<feature type="chain" id="PRO_5021385915" description="Secreted protein" evidence="2">
    <location>
        <begin position="23"/>
        <end position="81"/>
    </location>
</feature>
<gene>
    <name evidence="3" type="ORF">EYF80_055707</name>
</gene>
<feature type="signal peptide" evidence="2">
    <location>
        <begin position="1"/>
        <end position="22"/>
    </location>
</feature>
<keyword evidence="4" id="KW-1185">Reference proteome</keyword>
<reference evidence="3 4" key="1">
    <citation type="submission" date="2019-03" db="EMBL/GenBank/DDBJ databases">
        <title>First draft genome of Liparis tanakae, snailfish: a comprehensive survey of snailfish specific genes.</title>
        <authorList>
            <person name="Kim W."/>
            <person name="Song I."/>
            <person name="Jeong J.-H."/>
            <person name="Kim D."/>
            <person name="Kim S."/>
            <person name="Ryu S."/>
            <person name="Song J.Y."/>
            <person name="Lee S.K."/>
        </authorList>
    </citation>
    <scope>NUCLEOTIDE SEQUENCE [LARGE SCALE GENOMIC DNA]</scope>
    <source>
        <tissue evidence="3">Muscle</tissue>
    </source>
</reference>
<keyword evidence="2" id="KW-0732">Signal</keyword>
<evidence type="ECO:0000313" key="3">
    <source>
        <dbReference type="EMBL" id="TNN34133.1"/>
    </source>
</evidence>
<evidence type="ECO:0008006" key="5">
    <source>
        <dbReference type="Google" id="ProtNLM"/>
    </source>
</evidence>
<protein>
    <recommendedName>
        <fullName evidence="5">Secreted protein</fullName>
    </recommendedName>
</protein>
<comment type="caution">
    <text evidence="3">The sequence shown here is derived from an EMBL/GenBank/DDBJ whole genome shotgun (WGS) entry which is preliminary data.</text>
</comment>
<dbReference type="AlphaFoldDB" id="A0A4Z2EZE2"/>
<evidence type="ECO:0000256" key="1">
    <source>
        <dbReference type="SAM" id="MobiDB-lite"/>
    </source>
</evidence>
<name>A0A4Z2EZE2_9TELE</name>
<organism evidence="3 4">
    <name type="scientific">Liparis tanakae</name>
    <name type="common">Tanaka's snailfish</name>
    <dbReference type="NCBI Taxonomy" id="230148"/>
    <lineage>
        <taxon>Eukaryota</taxon>
        <taxon>Metazoa</taxon>
        <taxon>Chordata</taxon>
        <taxon>Craniata</taxon>
        <taxon>Vertebrata</taxon>
        <taxon>Euteleostomi</taxon>
        <taxon>Actinopterygii</taxon>
        <taxon>Neopterygii</taxon>
        <taxon>Teleostei</taxon>
        <taxon>Neoteleostei</taxon>
        <taxon>Acanthomorphata</taxon>
        <taxon>Eupercaria</taxon>
        <taxon>Perciformes</taxon>
        <taxon>Cottioidei</taxon>
        <taxon>Cottales</taxon>
        <taxon>Liparidae</taxon>
        <taxon>Liparis</taxon>
    </lineage>
</organism>